<dbReference type="Pfam" id="PF01590">
    <property type="entry name" value="GAF"/>
    <property type="match status" value="1"/>
</dbReference>
<organism evidence="2 3">
    <name type="scientific">Actinoplanes palleronii</name>
    <dbReference type="NCBI Taxonomy" id="113570"/>
    <lineage>
        <taxon>Bacteria</taxon>
        <taxon>Bacillati</taxon>
        <taxon>Actinomycetota</taxon>
        <taxon>Actinomycetes</taxon>
        <taxon>Micromonosporales</taxon>
        <taxon>Micromonosporaceae</taxon>
        <taxon>Actinoplanes</taxon>
    </lineage>
</organism>
<evidence type="ECO:0000313" key="2">
    <source>
        <dbReference type="EMBL" id="GIE69532.1"/>
    </source>
</evidence>
<evidence type="ECO:0000259" key="1">
    <source>
        <dbReference type="PROSITE" id="PS50887"/>
    </source>
</evidence>
<dbReference type="PROSITE" id="PS50887">
    <property type="entry name" value="GGDEF"/>
    <property type="match status" value="1"/>
</dbReference>
<dbReference type="InterPro" id="IPR029016">
    <property type="entry name" value="GAF-like_dom_sf"/>
</dbReference>
<dbReference type="InterPro" id="IPR043128">
    <property type="entry name" value="Rev_trsase/Diguanyl_cyclase"/>
</dbReference>
<dbReference type="InterPro" id="IPR003018">
    <property type="entry name" value="GAF"/>
</dbReference>
<reference evidence="2 3" key="1">
    <citation type="submission" date="2021-01" db="EMBL/GenBank/DDBJ databases">
        <title>Whole genome shotgun sequence of Actinoplanes palleronii NBRC 14916.</title>
        <authorList>
            <person name="Komaki H."/>
            <person name="Tamura T."/>
        </authorList>
    </citation>
    <scope>NUCLEOTIDE SEQUENCE [LARGE SCALE GENOMIC DNA]</scope>
    <source>
        <strain evidence="2 3">NBRC 14916</strain>
    </source>
</reference>
<dbReference type="CDD" id="cd01949">
    <property type="entry name" value="GGDEF"/>
    <property type="match status" value="1"/>
</dbReference>
<dbReference type="InterPro" id="IPR000160">
    <property type="entry name" value="GGDEF_dom"/>
</dbReference>
<dbReference type="NCBIfam" id="TIGR00254">
    <property type="entry name" value="GGDEF"/>
    <property type="match status" value="1"/>
</dbReference>
<dbReference type="Gene3D" id="3.30.70.270">
    <property type="match status" value="1"/>
</dbReference>
<dbReference type="PANTHER" id="PTHR46663">
    <property type="entry name" value="DIGUANYLATE CYCLASE DGCT-RELATED"/>
    <property type="match status" value="1"/>
</dbReference>
<dbReference type="Pfam" id="PF00990">
    <property type="entry name" value="GGDEF"/>
    <property type="match status" value="1"/>
</dbReference>
<proteinExistence type="predicted"/>
<comment type="caution">
    <text evidence="2">The sequence shown here is derived from an EMBL/GenBank/DDBJ whole genome shotgun (WGS) entry which is preliminary data.</text>
</comment>
<accession>A0ABQ4BFS9</accession>
<dbReference type="EMBL" id="BOMS01000088">
    <property type="protein sequence ID" value="GIE69532.1"/>
    <property type="molecule type" value="Genomic_DNA"/>
</dbReference>
<name>A0ABQ4BFS9_9ACTN</name>
<sequence length="465" mass="48863">MQTIPAAPAEELSGELVRLRAALVEERVASVRALARATRLSQLVNALGQVVDVAEVFDRAVCEVAELFGADIAAVFTGEGRLVASWGLGDTPDANRTPVRGARLPSTESPVVAGPVADFEVPGWLAAYQPRHLTCGLLTVRDESPGHLLLARRADIAFDNADLQELAAVVSRISLAVDNGRLHRRTQEQLRRSQQLHEVTADLARIEDVGEAAQRLAEAVVTHVPVTGAAVHQGDTPVGRAGTTVYLDRLVLGLGGDAGSFGTLVIAGAPAAGTLGRTFLEHLAEVGGLALEKALLFQRMREQAETDALTGLPNRSLFLQRLTTAVHRRRTGGRALSVLFADLDGFKSVNDTHGHEAGDLLLTQVAGRLLGAVGDAGTCARLGGDEFVVLCEGGDAQAVADRVREVLDEPFVLDMPDGPLRVRVGGSVGVGTAAPGECDADVLLRDADAAMYTTKQARKAAAAIV</sequence>
<dbReference type="SMART" id="SM00267">
    <property type="entry name" value="GGDEF"/>
    <property type="match status" value="1"/>
</dbReference>
<dbReference type="Proteomes" id="UP000624709">
    <property type="component" value="Unassembled WGS sequence"/>
</dbReference>
<dbReference type="InterPro" id="IPR029787">
    <property type="entry name" value="Nucleotide_cyclase"/>
</dbReference>
<gene>
    <name evidence="2" type="ORF">Apa02nite_056400</name>
</gene>
<dbReference type="RefSeq" id="WP_203827676.1">
    <property type="nucleotide sequence ID" value="NZ_BAAATY010000019.1"/>
</dbReference>
<dbReference type="SUPFAM" id="SSF55073">
    <property type="entry name" value="Nucleotide cyclase"/>
    <property type="match status" value="1"/>
</dbReference>
<evidence type="ECO:0000313" key="3">
    <source>
        <dbReference type="Proteomes" id="UP000624709"/>
    </source>
</evidence>
<dbReference type="SUPFAM" id="SSF55781">
    <property type="entry name" value="GAF domain-like"/>
    <property type="match status" value="1"/>
</dbReference>
<dbReference type="PANTHER" id="PTHR46663:SF4">
    <property type="entry name" value="DIGUANYLATE CYCLASE DGCT-RELATED"/>
    <property type="match status" value="1"/>
</dbReference>
<dbReference type="Gene3D" id="3.30.450.40">
    <property type="match status" value="1"/>
</dbReference>
<keyword evidence="3" id="KW-1185">Reference proteome</keyword>
<dbReference type="InterPro" id="IPR052163">
    <property type="entry name" value="DGC-Regulatory_Protein"/>
</dbReference>
<feature type="domain" description="GGDEF" evidence="1">
    <location>
        <begin position="334"/>
        <end position="465"/>
    </location>
</feature>
<protein>
    <recommendedName>
        <fullName evidence="1">GGDEF domain-containing protein</fullName>
    </recommendedName>
</protein>